<dbReference type="PROSITE" id="PS00108">
    <property type="entry name" value="PROTEIN_KINASE_ST"/>
    <property type="match status" value="1"/>
</dbReference>
<dbReference type="eggNOG" id="KOG0690">
    <property type="taxonomic scope" value="Eukaryota"/>
</dbReference>
<dbReference type="AlphaFoldDB" id="T0RM21"/>
<keyword evidence="5 10" id="KW-0418">Kinase</keyword>
<dbReference type="InterPro" id="IPR017892">
    <property type="entry name" value="Pkinase_C"/>
</dbReference>
<evidence type="ECO:0000256" key="5">
    <source>
        <dbReference type="ARBA" id="ARBA00022777"/>
    </source>
</evidence>
<dbReference type="CDD" id="cd05123">
    <property type="entry name" value="STKc_AGC"/>
    <property type="match status" value="1"/>
</dbReference>
<dbReference type="SMART" id="SM00220">
    <property type="entry name" value="S_TKc"/>
    <property type="match status" value="1"/>
</dbReference>
<name>T0RM21_SAPDV</name>
<dbReference type="GO" id="GO:0005524">
    <property type="term" value="F:ATP binding"/>
    <property type="evidence" value="ECO:0007669"/>
    <property type="project" value="UniProtKB-UniRule"/>
</dbReference>
<dbReference type="Gene3D" id="1.10.510.10">
    <property type="entry name" value="Transferase(Phosphotransferase) domain 1"/>
    <property type="match status" value="1"/>
</dbReference>
<keyword evidence="1" id="KW-0723">Serine/threonine-protein kinase</keyword>
<evidence type="ECO:0000256" key="1">
    <source>
        <dbReference type="ARBA" id="ARBA00022527"/>
    </source>
</evidence>
<evidence type="ECO:0000256" key="7">
    <source>
        <dbReference type="PROSITE-ProRule" id="PRU10141"/>
    </source>
</evidence>
<dbReference type="GeneID" id="19952172"/>
<dbReference type="InterPro" id="IPR000719">
    <property type="entry name" value="Prot_kinase_dom"/>
</dbReference>
<evidence type="ECO:0000256" key="4">
    <source>
        <dbReference type="ARBA" id="ARBA00022741"/>
    </source>
</evidence>
<dbReference type="InterPro" id="IPR017441">
    <property type="entry name" value="Protein_kinase_ATP_BS"/>
</dbReference>
<dbReference type="Pfam" id="PF00433">
    <property type="entry name" value="Pkinase_C"/>
    <property type="match status" value="1"/>
</dbReference>
<evidence type="ECO:0000256" key="6">
    <source>
        <dbReference type="ARBA" id="ARBA00022840"/>
    </source>
</evidence>
<keyword evidence="2" id="KW-0597">Phosphoprotein</keyword>
<dbReference type="InterPro" id="IPR000961">
    <property type="entry name" value="AGC-kinase_C"/>
</dbReference>
<dbReference type="OMA" id="FYHENER"/>
<sequence length="762" mass="84918">MMAASRRPSRPVAAQGSSELELIRTILGEEVPTNVLLSCLHAASNDVSTAVNLYFAQATPTEAIDPTKSIRSSMPLTLHPFDAPGMLSTLNGSATLTTGAVDAVTTLNERFRVLRFRKRGSPGTDVLLRNGDIVSLECNGLWLSARKNNALQWRPVSDTDDRNKFVVRGLGLGAVMSVGEPFFLTSYRWKDREICIRHVQSIGLSLNLPWNKPVAIATNEVATPLNNVHRCFLGLTRPTDGHWRLYFRPALSAKAALALAKTTAIPAPLNIRVNKARPPRLSRVNEDDDDASSLFGSGRTSVTVDELTQREAKLDQMQTVVGTQSTRDQLLPYLDGAGGNVQIALEHYFMSMTERKRTRPDSRMLLAMPHEPLYRPGTHLAPAASVPMATAPPPAPLQAVPRQDSGMFLQPLTPLGEPGDRPPAPTVISHKSLTIEDFEMLQVLGRGSFGAVMMVRYKQDGRIFAIKILKKSTMDTVDMQNAMEERQILQRLHHPYVSSLIFAFQTNERLYLGMKYYAAGDLFYHLNEKGGGLDIQSARLYAAELVLAISYLHSLNILYRDLKPSNVMIDDEGHIGVVDFGLSKQHIYGTNHGVKTLSGTAEYVAPEALVQTADGSRDYGKSYDWWSFGIVFYEMLVGVSPFYHENERIMLQRIVSEDVQFPPQFPKDAKSLVLGLLNRDPNARFGVEKIKAHPFFRDVNWTKLAARQVPAFWRPHLSSETDTRYVDPEFTREGPPSAVHDVSSAKTKWSRRFSQFSFDLKN</sequence>
<dbReference type="RefSeq" id="XP_008615710.1">
    <property type="nucleotide sequence ID" value="XM_008617488.1"/>
</dbReference>
<keyword evidence="11" id="KW-1185">Reference proteome</keyword>
<dbReference type="FunFam" id="1.10.510.10:FF:000465">
    <property type="entry name" value="Non-specific serine/threonine protein kinase"/>
    <property type="match status" value="1"/>
</dbReference>
<dbReference type="OrthoDB" id="72484at2759"/>
<dbReference type="Pfam" id="PF00069">
    <property type="entry name" value="Pkinase"/>
    <property type="match status" value="1"/>
</dbReference>
<dbReference type="Gene3D" id="3.30.200.20">
    <property type="entry name" value="Phosphorylase Kinase, domain 1"/>
    <property type="match status" value="1"/>
</dbReference>
<gene>
    <name evidence="10" type="ORF">SDRG_11445</name>
</gene>
<dbReference type="SUPFAM" id="SSF56112">
    <property type="entry name" value="Protein kinase-like (PK-like)"/>
    <property type="match status" value="1"/>
</dbReference>
<evidence type="ECO:0000259" key="9">
    <source>
        <dbReference type="PROSITE" id="PS51285"/>
    </source>
</evidence>
<dbReference type="InParanoid" id="T0RM21"/>
<evidence type="ECO:0000313" key="11">
    <source>
        <dbReference type="Proteomes" id="UP000030762"/>
    </source>
</evidence>
<dbReference type="PROSITE" id="PS50011">
    <property type="entry name" value="PROTEIN_KINASE_DOM"/>
    <property type="match status" value="1"/>
</dbReference>
<reference evidence="10 11" key="1">
    <citation type="submission" date="2012-04" db="EMBL/GenBank/DDBJ databases">
        <title>The Genome Sequence of Saprolegnia declina VS20.</title>
        <authorList>
            <consortium name="The Broad Institute Genome Sequencing Platform"/>
            <person name="Russ C."/>
            <person name="Nusbaum C."/>
            <person name="Tyler B."/>
            <person name="van West P."/>
            <person name="Dieguez-Uribeondo J."/>
            <person name="de Bruijn I."/>
            <person name="Tripathy S."/>
            <person name="Jiang R."/>
            <person name="Young S.K."/>
            <person name="Zeng Q."/>
            <person name="Gargeya S."/>
            <person name="Fitzgerald M."/>
            <person name="Haas B."/>
            <person name="Abouelleil A."/>
            <person name="Alvarado L."/>
            <person name="Arachchi H.M."/>
            <person name="Berlin A."/>
            <person name="Chapman S.B."/>
            <person name="Goldberg J."/>
            <person name="Griggs A."/>
            <person name="Gujja S."/>
            <person name="Hansen M."/>
            <person name="Howarth C."/>
            <person name="Imamovic A."/>
            <person name="Larimer J."/>
            <person name="McCowen C."/>
            <person name="Montmayeur A."/>
            <person name="Murphy C."/>
            <person name="Neiman D."/>
            <person name="Pearson M."/>
            <person name="Priest M."/>
            <person name="Roberts A."/>
            <person name="Saif S."/>
            <person name="Shea T."/>
            <person name="Sisk P."/>
            <person name="Sykes S."/>
            <person name="Wortman J."/>
            <person name="Nusbaum C."/>
            <person name="Birren B."/>
        </authorList>
    </citation>
    <scope>NUCLEOTIDE SEQUENCE [LARGE SCALE GENOMIC DNA]</scope>
    <source>
        <strain evidence="10 11">VS20</strain>
    </source>
</reference>
<dbReference type="InterPro" id="IPR008271">
    <property type="entry name" value="Ser/Thr_kinase_AS"/>
</dbReference>
<dbReference type="GO" id="GO:0004674">
    <property type="term" value="F:protein serine/threonine kinase activity"/>
    <property type="evidence" value="ECO:0007669"/>
    <property type="project" value="UniProtKB-KW"/>
</dbReference>
<dbReference type="PANTHER" id="PTHR24351">
    <property type="entry name" value="RIBOSOMAL PROTEIN S6 KINASE"/>
    <property type="match status" value="1"/>
</dbReference>
<evidence type="ECO:0000256" key="2">
    <source>
        <dbReference type="ARBA" id="ARBA00022553"/>
    </source>
</evidence>
<keyword evidence="6 7" id="KW-0067">ATP-binding</keyword>
<dbReference type="InterPro" id="IPR045270">
    <property type="entry name" value="STKc_AGC"/>
</dbReference>
<feature type="domain" description="Protein kinase" evidence="8">
    <location>
        <begin position="438"/>
        <end position="696"/>
    </location>
</feature>
<organism evidence="10 11">
    <name type="scientific">Saprolegnia diclina (strain VS20)</name>
    <dbReference type="NCBI Taxonomy" id="1156394"/>
    <lineage>
        <taxon>Eukaryota</taxon>
        <taxon>Sar</taxon>
        <taxon>Stramenopiles</taxon>
        <taxon>Oomycota</taxon>
        <taxon>Saprolegniomycetes</taxon>
        <taxon>Saprolegniales</taxon>
        <taxon>Saprolegniaceae</taxon>
        <taxon>Saprolegnia</taxon>
    </lineage>
</organism>
<dbReference type="Proteomes" id="UP000030762">
    <property type="component" value="Unassembled WGS sequence"/>
</dbReference>
<dbReference type="EMBL" id="JH767172">
    <property type="protein sequence ID" value="EQC30972.1"/>
    <property type="molecule type" value="Genomic_DNA"/>
</dbReference>
<evidence type="ECO:0000259" key="8">
    <source>
        <dbReference type="PROSITE" id="PS50011"/>
    </source>
</evidence>
<dbReference type="STRING" id="1156394.T0RM21"/>
<keyword evidence="4 7" id="KW-0547">Nucleotide-binding</keyword>
<proteinExistence type="predicted"/>
<keyword evidence="3" id="KW-0808">Transferase</keyword>
<dbReference type="PROSITE" id="PS00107">
    <property type="entry name" value="PROTEIN_KINASE_ATP"/>
    <property type="match status" value="1"/>
</dbReference>
<dbReference type="SMART" id="SM00133">
    <property type="entry name" value="S_TK_X"/>
    <property type="match status" value="1"/>
</dbReference>
<accession>T0RM21</accession>
<dbReference type="FunFam" id="3.30.200.20:FF:000042">
    <property type="entry name" value="Aurora kinase A"/>
    <property type="match status" value="1"/>
</dbReference>
<dbReference type="InterPro" id="IPR011009">
    <property type="entry name" value="Kinase-like_dom_sf"/>
</dbReference>
<dbReference type="PROSITE" id="PS51285">
    <property type="entry name" value="AGC_KINASE_CTER"/>
    <property type="match status" value="1"/>
</dbReference>
<dbReference type="VEuPathDB" id="FungiDB:SDRG_11445"/>
<protein>
    <submittedName>
        <fullName evidence="10">AGC/AKT protein kinase</fullName>
    </submittedName>
</protein>
<feature type="binding site" evidence="7">
    <location>
        <position position="467"/>
    </location>
    <ligand>
        <name>ATP</name>
        <dbReference type="ChEBI" id="CHEBI:30616"/>
    </ligand>
</feature>
<feature type="domain" description="AGC-kinase C-terminal" evidence="9">
    <location>
        <begin position="697"/>
        <end position="762"/>
    </location>
</feature>
<evidence type="ECO:0000313" key="10">
    <source>
        <dbReference type="EMBL" id="EQC30972.1"/>
    </source>
</evidence>
<evidence type="ECO:0000256" key="3">
    <source>
        <dbReference type="ARBA" id="ARBA00022679"/>
    </source>
</evidence>